<evidence type="ECO:0000313" key="8">
    <source>
        <dbReference type="Proteomes" id="UP000243950"/>
    </source>
</evidence>
<dbReference type="InterPro" id="IPR000160">
    <property type="entry name" value="GGDEF_dom"/>
</dbReference>
<sequence length="344" mass="38413">MLAPIDHTDQSRRRMFKTLLWVTMCFGVLFSIFNATRGLWLLVGIEVVYTALALYMLVVVERTRHLKTLTIVYLIPFLGVMMATLANPDTSVGIFAWIQTIPIILYLLLGLRLGLIGSLIFVSLGLYIYTQHYTEKNPSDSIGFLLDIGMATLAITVFSHTYEHTRAQTEKRLIELISTDYLTGLANRSKLTEIFYRERAHALRNQSPLALVYLDIDHFKQINDRFGHETGDQALRHFASVLSQRLRSTDLLCRLGGEEFAALLPDTSATQAATIAETLREQLASTPMMVEDAPLQMTLSAGVASLGQDGERLDQLMSAADKRTYAAKRAGRNQVVSAERPALG</sequence>
<feature type="transmembrane region" description="Helical" evidence="5">
    <location>
        <begin position="104"/>
        <end position="129"/>
    </location>
</feature>
<dbReference type="Proteomes" id="UP000243950">
    <property type="component" value="Unassembled WGS sequence"/>
</dbReference>
<feature type="transmembrane region" description="Helical" evidence="5">
    <location>
        <begin position="15"/>
        <end position="33"/>
    </location>
</feature>
<comment type="catalytic activity">
    <reaction evidence="4">
        <text>2 GTP = 3',3'-c-di-GMP + 2 diphosphate</text>
        <dbReference type="Rhea" id="RHEA:24898"/>
        <dbReference type="ChEBI" id="CHEBI:33019"/>
        <dbReference type="ChEBI" id="CHEBI:37565"/>
        <dbReference type="ChEBI" id="CHEBI:58805"/>
        <dbReference type="EC" id="2.7.7.65"/>
    </reaction>
</comment>
<evidence type="ECO:0000259" key="6">
    <source>
        <dbReference type="PROSITE" id="PS50887"/>
    </source>
</evidence>
<comment type="subcellular location">
    <subcellularLocation>
        <location evidence="2">Cell inner membrane</location>
    </subcellularLocation>
</comment>
<dbReference type="Pfam" id="PF20966">
    <property type="entry name" value="MASE6"/>
    <property type="match status" value="1"/>
</dbReference>
<evidence type="ECO:0000256" key="2">
    <source>
        <dbReference type="ARBA" id="ARBA00004533"/>
    </source>
</evidence>
<keyword evidence="5" id="KW-0812">Transmembrane</keyword>
<dbReference type="AlphaFoldDB" id="A0A1I1UHH6"/>
<protein>
    <recommendedName>
        <fullName evidence="3">diguanylate cyclase</fullName>
        <ecNumber evidence="3">2.7.7.65</ecNumber>
    </recommendedName>
</protein>
<dbReference type="InterPro" id="IPR029787">
    <property type="entry name" value="Nucleotide_cyclase"/>
</dbReference>
<dbReference type="InterPro" id="IPR043128">
    <property type="entry name" value="Rev_trsase/Diguanyl_cyclase"/>
</dbReference>
<keyword evidence="8" id="KW-1185">Reference proteome</keyword>
<dbReference type="SMART" id="SM00267">
    <property type="entry name" value="GGDEF"/>
    <property type="match status" value="1"/>
</dbReference>
<dbReference type="InterPro" id="IPR048435">
    <property type="entry name" value="MASE6"/>
</dbReference>
<accession>A0A1I1UHH6</accession>
<dbReference type="EMBL" id="FOMO01000003">
    <property type="protein sequence ID" value="SFD70144.1"/>
    <property type="molecule type" value="Genomic_DNA"/>
</dbReference>
<dbReference type="CDD" id="cd01949">
    <property type="entry name" value="GGDEF"/>
    <property type="match status" value="1"/>
</dbReference>
<evidence type="ECO:0000256" key="4">
    <source>
        <dbReference type="ARBA" id="ARBA00034247"/>
    </source>
</evidence>
<evidence type="ECO:0000256" key="3">
    <source>
        <dbReference type="ARBA" id="ARBA00012528"/>
    </source>
</evidence>
<evidence type="ECO:0000256" key="5">
    <source>
        <dbReference type="SAM" id="Phobius"/>
    </source>
</evidence>
<dbReference type="Gene3D" id="3.30.70.270">
    <property type="match status" value="1"/>
</dbReference>
<dbReference type="GO" id="GO:0005886">
    <property type="term" value="C:plasma membrane"/>
    <property type="evidence" value="ECO:0007669"/>
    <property type="project" value="UniProtKB-SubCell"/>
</dbReference>
<dbReference type="EC" id="2.7.7.65" evidence="3"/>
<keyword evidence="5" id="KW-1133">Transmembrane helix</keyword>
<dbReference type="FunFam" id="3.30.70.270:FF:000001">
    <property type="entry name" value="Diguanylate cyclase domain protein"/>
    <property type="match status" value="1"/>
</dbReference>
<dbReference type="PANTHER" id="PTHR45138">
    <property type="entry name" value="REGULATORY COMPONENTS OF SENSORY TRANSDUCTION SYSTEM"/>
    <property type="match status" value="1"/>
</dbReference>
<organism evidence="7 8">
    <name type="scientific">Pseudomonas straminea</name>
    <dbReference type="NCBI Taxonomy" id="47882"/>
    <lineage>
        <taxon>Bacteria</taxon>
        <taxon>Pseudomonadati</taxon>
        <taxon>Pseudomonadota</taxon>
        <taxon>Gammaproteobacteria</taxon>
        <taxon>Pseudomonadales</taxon>
        <taxon>Pseudomonadaceae</taxon>
        <taxon>Phytopseudomonas</taxon>
    </lineage>
</organism>
<dbReference type="Pfam" id="PF00990">
    <property type="entry name" value="GGDEF"/>
    <property type="match status" value="1"/>
</dbReference>
<name>A0A1I1UHH6_PSEOC</name>
<feature type="transmembrane region" description="Helical" evidence="5">
    <location>
        <begin position="141"/>
        <end position="162"/>
    </location>
</feature>
<keyword evidence="5" id="KW-0472">Membrane</keyword>
<feature type="domain" description="GGDEF" evidence="6">
    <location>
        <begin position="207"/>
        <end position="340"/>
    </location>
</feature>
<evidence type="ECO:0000313" key="7">
    <source>
        <dbReference type="EMBL" id="SFD70144.1"/>
    </source>
</evidence>
<dbReference type="SUPFAM" id="SSF55073">
    <property type="entry name" value="Nucleotide cyclase"/>
    <property type="match status" value="1"/>
</dbReference>
<dbReference type="NCBIfam" id="TIGR00254">
    <property type="entry name" value="GGDEF"/>
    <property type="match status" value="1"/>
</dbReference>
<proteinExistence type="predicted"/>
<reference evidence="8" key="1">
    <citation type="submission" date="2016-10" db="EMBL/GenBank/DDBJ databases">
        <authorList>
            <person name="Varghese N."/>
            <person name="Submissions S."/>
        </authorList>
    </citation>
    <scope>NUCLEOTIDE SEQUENCE [LARGE SCALE GENOMIC DNA]</scope>
    <source>
        <strain evidence="8">JCM 2783</strain>
    </source>
</reference>
<gene>
    <name evidence="7" type="ORF">SAMN05216372_103349</name>
</gene>
<dbReference type="RefSeq" id="WP_093503157.1">
    <property type="nucleotide sequence ID" value="NZ_BSSG01000004.1"/>
</dbReference>
<feature type="transmembrane region" description="Helical" evidence="5">
    <location>
        <begin position="72"/>
        <end position="98"/>
    </location>
</feature>
<dbReference type="GO" id="GO:0052621">
    <property type="term" value="F:diguanylate cyclase activity"/>
    <property type="evidence" value="ECO:0007669"/>
    <property type="project" value="UniProtKB-EC"/>
</dbReference>
<dbReference type="InterPro" id="IPR050469">
    <property type="entry name" value="Diguanylate_Cyclase"/>
</dbReference>
<evidence type="ECO:0000256" key="1">
    <source>
        <dbReference type="ARBA" id="ARBA00001946"/>
    </source>
</evidence>
<dbReference type="PANTHER" id="PTHR45138:SF9">
    <property type="entry name" value="DIGUANYLATE CYCLASE DGCM-RELATED"/>
    <property type="match status" value="1"/>
</dbReference>
<dbReference type="PROSITE" id="PS50887">
    <property type="entry name" value="GGDEF"/>
    <property type="match status" value="1"/>
</dbReference>
<feature type="transmembrane region" description="Helical" evidence="5">
    <location>
        <begin position="39"/>
        <end position="60"/>
    </location>
</feature>
<comment type="cofactor">
    <cofactor evidence="1">
        <name>Mg(2+)</name>
        <dbReference type="ChEBI" id="CHEBI:18420"/>
    </cofactor>
</comment>